<protein>
    <recommendedName>
        <fullName evidence="2">Cathepsin propeptide inhibitor domain-containing protein</fullName>
    </recommendedName>
</protein>
<evidence type="ECO:0000313" key="4">
    <source>
        <dbReference type="Proteomes" id="UP001153954"/>
    </source>
</evidence>
<dbReference type="SMART" id="SM00848">
    <property type="entry name" value="Inhibitor_I29"/>
    <property type="match status" value="1"/>
</dbReference>
<name>A0AAU9V472_EUPED</name>
<proteinExistence type="predicted"/>
<feature type="signal peptide" evidence="1">
    <location>
        <begin position="1"/>
        <end position="16"/>
    </location>
</feature>
<keyword evidence="4" id="KW-1185">Reference proteome</keyword>
<comment type="caution">
    <text evidence="3">The sequence shown here is derived from an EMBL/GenBank/DDBJ whole genome shotgun (WGS) entry which is preliminary data.</text>
</comment>
<gene>
    <name evidence="3" type="ORF">EEDITHA_LOCUS20453</name>
</gene>
<dbReference type="Gene3D" id="1.10.287.2250">
    <property type="match status" value="1"/>
</dbReference>
<reference evidence="3" key="1">
    <citation type="submission" date="2022-03" db="EMBL/GenBank/DDBJ databases">
        <authorList>
            <person name="Tunstrom K."/>
        </authorList>
    </citation>
    <scope>NUCLEOTIDE SEQUENCE</scope>
</reference>
<evidence type="ECO:0000259" key="2">
    <source>
        <dbReference type="SMART" id="SM00848"/>
    </source>
</evidence>
<dbReference type="Pfam" id="PF08246">
    <property type="entry name" value="Inhibitor_I29"/>
    <property type="match status" value="1"/>
</dbReference>
<dbReference type="InterPro" id="IPR038765">
    <property type="entry name" value="Papain-like_cys_pep_sf"/>
</dbReference>
<dbReference type="Proteomes" id="UP001153954">
    <property type="component" value="Unassembled WGS sequence"/>
</dbReference>
<evidence type="ECO:0000313" key="3">
    <source>
        <dbReference type="EMBL" id="CAH2106304.1"/>
    </source>
</evidence>
<dbReference type="EMBL" id="CAKOGL010000029">
    <property type="protein sequence ID" value="CAH2106304.1"/>
    <property type="molecule type" value="Genomic_DNA"/>
</dbReference>
<evidence type="ECO:0000256" key="1">
    <source>
        <dbReference type="SAM" id="SignalP"/>
    </source>
</evidence>
<organism evidence="3 4">
    <name type="scientific">Euphydryas editha</name>
    <name type="common">Edith's checkerspot</name>
    <dbReference type="NCBI Taxonomy" id="104508"/>
    <lineage>
        <taxon>Eukaryota</taxon>
        <taxon>Metazoa</taxon>
        <taxon>Ecdysozoa</taxon>
        <taxon>Arthropoda</taxon>
        <taxon>Hexapoda</taxon>
        <taxon>Insecta</taxon>
        <taxon>Pterygota</taxon>
        <taxon>Neoptera</taxon>
        <taxon>Endopterygota</taxon>
        <taxon>Lepidoptera</taxon>
        <taxon>Glossata</taxon>
        <taxon>Ditrysia</taxon>
        <taxon>Papilionoidea</taxon>
        <taxon>Nymphalidae</taxon>
        <taxon>Nymphalinae</taxon>
        <taxon>Euphydryas</taxon>
    </lineage>
</organism>
<feature type="domain" description="Cathepsin propeptide inhibitor" evidence="2">
    <location>
        <begin position="32"/>
        <end position="88"/>
    </location>
</feature>
<dbReference type="InterPro" id="IPR013201">
    <property type="entry name" value="Prot_inhib_I29"/>
</dbReference>
<feature type="chain" id="PRO_5043426373" description="Cathepsin propeptide inhibitor domain-containing protein" evidence="1">
    <location>
        <begin position="17"/>
        <end position="130"/>
    </location>
</feature>
<accession>A0AAU9V472</accession>
<keyword evidence="1" id="KW-0732">Signal</keyword>
<dbReference type="AlphaFoldDB" id="A0AAU9V472"/>
<dbReference type="SUPFAM" id="SSF54001">
    <property type="entry name" value="Cysteine proteinases"/>
    <property type="match status" value="1"/>
</dbReference>
<sequence>MRSISCILLFVVVAMASDNRPQYNLNDAPALFEKFIKDYNRTYKDEADKAVHFEAFKKSLNKINEANAKQSTATFDINKFADYTPEESKHLFGFRTMSMEPQPTEDILHPNTRLSVASLAFNTMTDNNTK</sequence>